<evidence type="ECO:0000313" key="9">
    <source>
        <dbReference type="Proteomes" id="UP000250275"/>
    </source>
</evidence>
<dbReference type="GO" id="GO:0009408">
    <property type="term" value="P:response to heat"/>
    <property type="evidence" value="ECO:0007669"/>
    <property type="project" value="UniProtKB-ARBA"/>
</dbReference>
<dbReference type="PIRSF" id="PIRSF036514">
    <property type="entry name" value="Sm_HSP_B1"/>
    <property type="match status" value="1"/>
</dbReference>
<dbReference type="GO" id="GO:0005634">
    <property type="term" value="C:nucleus"/>
    <property type="evidence" value="ECO:0007669"/>
    <property type="project" value="TreeGrafter"/>
</dbReference>
<evidence type="ECO:0000256" key="1">
    <source>
        <dbReference type="ARBA" id="ARBA00023016"/>
    </source>
</evidence>
<dbReference type="InterPro" id="IPR008978">
    <property type="entry name" value="HSP20-like_chaperone"/>
</dbReference>
<dbReference type="PROSITE" id="PS01031">
    <property type="entry name" value="SHSP"/>
    <property type="match status" value="1"/>
</dbReference>
<dbReference type="GO" id="GO:0042026">
    <property type="term" value="P:protein refolding"/>
    <property type="evidence" value="ECO:0007669"/>
    <property type="project" value="TreeGrafter"/>
</dbReference>
<dbReference type="PANTHER" id="PTHR45640:SF13">
    <property type="entry name" value="HEAT SHOCK PROTEIN 22-RELATED"/>
    <property type="match status" value="1"/>
</dbReference>
<dbReference type="CDD" id="cd06526">
    <property type="entry name" value="metazoan_ACD"/>
    <property type="match status" value="1"/>
</dbReference>
<sequence>MSLKPSTFWTDLETVCHILNQTLGRLTYPEILNPRIMGMQKCDLPLRKRKLFSPVEYHRPSCDLLFKGDRGASTVMADKNNFRVDLDVQHFAPEEINVKIVDSYVIVEAKHEEKEDEYGWISREFTRKYIIPKQCDIEQVSSKLSSDGVLSIIVPQIEKIDSVSERIINIEHTGQPSCVRDNEEKSEKAEVKENAE</sequence>
<feature type="binding site" evidence="3">
    <location>
        <position position="111"/>
    </location>
    <ligand>
        <name>Zn(2+)</name>
        <dbReference type="ChEBI" id="CHEBI:29105"/>
        <label>1</label>
    </ligand>
</feature>
<evidence type="ECO:0000313" key="8">
    <source>
        <dbReference type="EMBL" id="OAD53801.1"/>
    </source>
</evidence>
<keyword evidence="1" id="KW-0346">Stress response</keyword>
<gene>
    <name evidence="8" type="ORF">WN48_09069</name>
</gene>
<feature type="binding site" evidence="3">
    <location>
        <position position="113"/>
    </location>
    <ligand>
        <name>Zn(2+)</name>
        <dbReference type="ChEBI" id="CHEBI:29105"/>
        <label>1</label>
    </ligand>
</feature>
<evidence type="ECO:0000256" key="6">
    <source>
        <dbReference type="SAM" id="MobiDB-lite"/>
    </source>
</evidence>
<keyword evidence="9" id="KW-1185">Reference proteome</keyword>
<evidence type="ECO:0000256" key="4">
    <source>
        <dbReference type="PROSITE-ProRule" id="PRU00285"/>
    </source>
</evidence>
<protein>
    <submittedName>
        <fullName evidence="8">Protein lethal(2)essential for life</fullName>
    </submittedName>
</protein>
<dbReference type="OrthoDB" id="1431247at2759"/>
<dbReference type="InterPro" id="IPR001436">
    <property type="entry name" value="Alpha-crystallin/sHSP_animal"/>
</dbReference>
<dbReference type="GO" id="GO:0051082">
    <property type="term" value="F:unfolded protein binding"/>
    <property type="evidence" value="ECO:0007669"/>
    <property type="project" value="TreeGrafter"/>
</dbReference>
<proteinExistence type="inferred from homology"/>
<accession>A0A310SAT1</accession>
<feature type="compositionally biased region" description="Basic and acidic residues" evidence="6">
    <location>
        <begin position="180"/>
        <end position="196"/>
    </location>
</feature>
<reference evidence="8 9" key="1">
    <citation type="submission" date="2015-07" db="EMBL/GenBank/DDBJ databases">
        <title>The genome of Eufriesea mexicana.</title>
        <authorList>
            <person name="Pan H."/>
            <person name="Kapheim K."/>
        </authorList>
    </citation>
    <scope>NUCLEOTIDE SEQUENCE [LARGE SCALE GENOMIC DNA]</scope>
    <source>
        <strain evidence="8">0111107269</strain>
        <tissue evidence="8">Whole body</tissue>
    </source>
</reference>
<dbReference type="GO" id="GO:0046872">
    <property type="term" value="F:metal ion binding"/>
    <property type="evidence" value="ECO:0007669"/>
    <property type="project" value="UniProtKB-KW"/>
</dbReference>
<feature type="domain" description="SHSP" evidence="7">
    <location>
        <begin position="63"/>
        <end position="171"/>
    </location>
</feature>
<evidence type="ECO:0000256" key="3">
    <source>
        <dbReference type="PIRSR" id="PIRSR036514-1"/>
    </source>
</evidence>
<dbReference type="Pfam" id="PF00011">
    <property type="entry name" value="HSP20"/>
    <property type="match status" value="1"/>
</dbReference>
<name>A0A310SAT1_9HYME</name>
<keyword evidence="3" id="KW-0479">Metal-binding</keyword>
<dbReference type="InterPro" id="IPR055269">
    <property type="entry name" value="Alpha-crystallin/HSP_16"/>
</dbReference>
<evidence type="ECO:0000259" key="7">
    <source>
        <dbReference type="PROSITE" id="PS01031"/>
    </source>
</evidence>
<dbReference type="InterPro" id="IPR002068">
    <property type="entry name" value="A-crystallin/Hsp20_dom"/>
</dbReference>
<dbReference type="Proteomes" id="UP000250275">
    <property type="component" value="Unassembled WGS sequence"/>
</dbReference>
<evidence type="ECO:0000256" key="2">
    <source>
        <dbReference type="PIRNR" id="PIRNR036514"/>
    </source>
</evidence>
<dbReference type="PRINTS" id="PR00299">
    <property type="entry name" value="ACRYSTALLIN"/>
</dbReference>
<dbReference type="EMBL" id="KQ765809">
    <property type="protein sequence ID" value="OAD53801.1"/>
    <property type="molecule type" value="Genomic_DNA"/>
</dbReference>
<organism evidence="8 9">
    <name type="scientific">Eufriesea mexicana</name>
    <dbReference type="NCBI Taxonomy" id="516756"/>
    <lineage>
        <taxon>Eukaryota</taxon>
        <taxon>Metazoa</taxon>
        <taxon>Ecdysozoa</taxon>
        <taxon>Arthropoda</taxon>
        <taxon>Hexapoda</taxon>
        <taxon>Insecta</taxon>
        <taxon>Pterygota</taxon>
        <taxon>Neoptera</taxon>
        <taxon>Endopterygota</taxon>
        <taxon>Hymenoptera</taxon>
        <taxon>Apocrita</taxon>
        <taxon>Aculeata</taxon>
        <taxon>Apoidea</taxon>
        <taxon>Anthophila</taxon>
        <taxon>Apidae</taxon>
        <taxon>Eufriesea</taxon>
    </lineage>
</organism>
<dbReference type="AlphaFoldDB" id="A0A310SAT1"/>
<feature type="region of interest" description="Disordered" evidence="6">
    <location>
        <begin position="175"/>
        <end position="196"/>
    </location>
</feature>
<evidence type="ECO:0000256" key="5">
    <source>
        <dbReference type="RuleBase" id="RU003616"/>
    </source>
</evidence>
<dbReference type="SUPFAM" id="SSF49764">
    <property type="entry name" value="HSP20-like chaperones"/>
    <property type="match status" value="1"/>
</dbReference>
<dbReference type="Gene3D" id="2.60.40.790">
    <property type="match status" value="1"/>
</dbReference>
<keyword evidence="3" id="KW-0862">Zinc</keyword>
<dbReference type="PANTHER" id="PTHR45640">
    <property type="entry name" value="HEAT SHOCK PROTEIN HSP-12.2-RELATED"/>
    <property type="match status" value="1"/>
</dbReference>
<comment type="similarity">
    <text evidence="2 4 5">Belongs to the small heat shock protein (HSP20) family.</text>
</comment>
<dbReference type="GO" id="GO:0005737">
    <property type="term" value="C:cytoplasm"/>
    <property type="evidence" value="ECO:0007669"/>
    <property type="project" value="TreeGrafter"/>
</dbReference>